<dbReference type="Proteomes" id="UP000035721">
    <property type="component" value="Unassembled WGS sequence"/>
</dbReference>
<accession>A0A077M570</accession>
<protein>
    <submittedName>
        <fullName evidence="1">Uncharacterized protein</fullName>
    </submittedName>
</protein>
<reference evidence="1 2" key="1">
    <citation type="journal article" date="2013" name="ISME J.">
        <title>A metabolic model for members of the genus Tetrasphaera involved in enhanced biological phosphorus removal.</title>
        <authorList>
            <person name="Kristiansen R."/>
            <person name="Nguyen H.T.T."/>
            <person name="Saunders A.M."/>
            <person name="Nielsen J.L."/>
            <person name="Wimmer R."/>
            <person name="Le V.Q."/>
            <person name="McIlroy S.J."/>
            <person name="Petrovski S."/>
            <person name="Seviour R.J."/>
            <person name="Calteau A."/>
            <person name="Nielsen K.L."/>
            <person name="Nielsen P.H."/>
        </authorList>
    </citation>
    <scope>NUCLEOTIDE SEQUENCE [LARGE SCALE GENOMIC DNA]</scope>
    <source>
        <strain evidence="1 2">T1-X7</strain>
    </source>
</reference>
<evidence type="ECO:0000313" key="1">
    <source>
        <dbReference type="EMBL" id="CCH79294.1"/>
    </source>
</evidence>
<dbReference type="AlphaFoldDB" id="A0A077M570"/>
<dbReference type="STRING" id="1194083.BN12_4110002"/>
<organism evidence="1 2">
    <name type="scientific">Nostocoides japonicum T1-X7</name>
    <dbReference type="NCBI Taxonomy" id="1194083"/>
    <lineage>
        <taxon>Bacteria</taxon>
        <taxon>Bacillati</taxon>
        <taxon>Actinomycetota</taxon>
        <taxon>Actinomycetes</taxon>
        <taxon>Micrococcales</taxon>
        <taxon>Intrasporangiaceae</taxon>
        <taxon>Nostocoides</taxon>
    </lineage>
</organism>
<sequence>MYRVEFLGTQNRASVVDKDGKVVLTDPEEPSHWLFFLEWESTHWLVHEIKIVESQ</sequence>
<evidence type="ECO:0000313" key="2">
    <source>
        <dbReference type="Proteomes" id="UP000035721"/>
    </source>
</evidence>
<name>A0A077M570_9MICO</name>
<dbReference type="EMBL" id="CAJB01000348">
    <property type="protein sequence ID" value="CCH79294.1"/>
    <property type="molecule type" value="Genomic_DNA"/>
</dbReference>
<gene>
    <name evidence="1" type="ORF">BN12_4110002</name>
</gene>
<keyword evidence="2" id="KW-1185">Reference proteome</keyword>
<proteinExistence type="predicted"/>
<comment type="caution">
    <text evidence="1">The sequence shown here is derived from an EMBL/GenBank/DDBJ whole genome shotgun (WGS) entry which is preliminary data.</text>
</comment>